<reference evidence="1 2" key="1">
    <citation type="submission" date="2023-12" db="EMBL/GenBank/DDBJ databases">
        <title>A high-quality genome assembly for Dillenia turbinata (Dilleniales).</title>
        <authorList>
            <person name="Chanderbali A."/>
        </authorList>
    </citation>
    <scope>NUCLEOTIDE SEQUENCE [LARGE SCALE GENOMIC DNA]</scope>
    <source>
        <strain evidence="1">LSX21</strain>
        <tissue evidence="1">Leaf</tissue>
    </source>
</reference>
<dbReference type="Proteomes" id="UP001370490">
    <property type="component" value="Unassembled WGS sequence"/>
</dbReference>
<protein>
    <submittedName>
        <fullName evidence="1">Uncharacterized protein</fullName>
    </submittedName>
</protein>
<evidence type="ECO:0000313" key="2">
    <source>
        <dbReference type="Proteomes" id="UP001370490"/>
    </source>
</evidence>
<gene>
    <name evidence="1" type="ORF">RJ641_034007</name>
</gene>
<proteinExistence type="predicted"/>
<dbReference type="AlphaFoldDB" id="A0AAN8ZGM0"/>
<keyword evidence="2" id="KW-1185">Reference proteome</keyword>
<comment type="caution">
    <text evidence="1">The sequence shown here is derived from an EMBL/GenBank/DDBJ whole genome shotgun (WGS) entry which is preliminary data.</text>
</comment>
<evidence type="ECO:0000313" key="1">
    <source>
        <dbReference type="EMBL" id="KAK6936977.1"/>
    </source>
</evidence>
<name>A0AAN8ZGM0_9MAGN</name>
<dbReference type="EMBL" id="JBAMMX010000007">
    <property type="protein sequence ID" value="KAK6936977.1"/>
    <property type="molecule type" value="Genomic_DNA"/>
</dbReference>
<organism evidence="1 2">
    <name type="scientific">Dillenia turbinata</name>
    <dbReference type="NCBI Taxonomy" id="194707"/>
    <lineage>
        <taxon>Eukaryota</taxon>
        <taxon>Viridiplantae</taxon>
        <taxon>Streptophyta</taxon>
        <taxon>Embryophyta</taxon>
        <taxon>Tracheophyta</taxon>
        <taxon>Spermatophyta</taxon>
        <taxon>Magnoliopsida</taxon>
        <taxon>eudicotyledons</taxon>
        <taxon>Gunneridae</taxon>
        <taxon>Pentapetalae</taxon>
        <taxon>Dilleniales</taxon>
        <taxon>Dilleniaceae</taxon>
        <taxon>Dillenia</taxon>
    </lineage>
</organism>
<accession>A0AAN8ZGM0</accession>
<sequence>MHGDVLDVEFEKTHSRMEFDESDDDDKMGLIDVSIDCLSRLRFVRIHSGFGGSAFELVRFRPRELQVLYSCNLAAWKKEGTN</sequence>